<evidence type="ECO:0000313" key="5">
    <source>
        <dbReference type="Proteomes" id="UP001189429"/>
    </source>
</evidence>
<evidence type="ECO:0000313" key="4">
    <source>
        <dbReference type="EMBL" id="CAK0853709.1"/>
    </source>
</evidence>
<dbReference type="InterPro" id="IPR018247">
    <property type="entry name" value="EF_Hand_1_Ca_BS"/>
</dbReference>
<keyword evidence="1" id="KW-0106">Calcium</keyword>
<comment type="caution">
    <text evidence="4">The sequence shown here is derived from an EMBL/GenBank/DDBJ whole genome shotgun (WGS) entry which is preliminary data.</text>
</comment>
<organism evidence="4 5">
    <name type="scientific">Prorocentrum cordatum</name>
    <dbReference type="NCBI Taxonomy" id="2364126"/>
    <lineage>
        <taxon>Eukaryota</taxon>
        <taxon>Sar</taxon>
        <taxon>Alveolata</taxon>
        <taxon>Dinophyceae</taxon>
        <taxon>Prorocentrales</taxon>
        <taxon>Prorocentraceae</taxon>
        <taxon>Prorocentrum</taxon>
    </lineage>
</organism>
<dbReference type="Gene3D" id="1.10.238.10">
    <property type="entry name" value="EF-hand"/>
    <property type="match status" value="1"/>
</dbReference>
<feature type="domain" description="EF-hand" evidence="2">
    <location>
        <begin position="164"/>
        <end position="186"/>
    </location>
</feature>
<dbReference type="Proteomes" id="UP001189429">
    <property type="component" value="Unassembled WGS sequence"/>
</dbReference>
<proteinExistence type="predicted"/>
<evidence type="ECO:0008006" key="6">
    <source>
        <dbReference type="Google" id="ProtNLM"/>
    </source>
</evidence>
<protein>
    <recommendedName>
        <fullName evidence="6">Calmodulin</fullName>
    </recommendedName>
</protein>
<dbReference type="EMBL" id="CAUYUJ010015418">
    <property type="protein sequence ID" value="CAK0853709.1"/>
    <property type="molecule type" value="Genomic_DNA"/>
</dbReference>
<dbReference type="InterPro" id="IPR003347">
    <property type="entry name" value="JmjC_dom"/>
</dbReference>
<gene>
    <name evidence="4" type="ORF">PCOR1329_LOCUS45089</name>
</gene>
<name>A0ABN9U4D0_9DINO</name>
<dbReference type="InterPro" id="IPR011992">
    <property type="entry name" value="EF-hand-dom_pair"/>
</dbReference>
<evidence type="ECO:0000256" key="1">
    <source>
        <dbReference type="ARBA" id="ARBA00022837"/>
    </source>
</evidence>
<dbReference type="SUPFAM" id="SSF51197">
    <property type="entry name" value="Clavaminate synthase-like"/>
    <property type="match status" value="1"/>
</dbReference>
<evidence type="ECO:0000259" key="3">
    <source>
        <dbReference type="PROSITE" id="PS51184"/>
    </source>
</evidence>
<dbReference type="SUPFAM" id="SSF47473">
    <property type="entry name" value="EF-hand"/>
    <property type="match status" value="1"/>
</dbReference>
<sequence>MMEPRTAPYLAMVYHDGAVYERPAKWEPHFSIVLKQGEALFFPPGFIHETVNVNESRGSCAASVTFQFMLPMAARMYRRFLPRVRRTADIHEAWPFIAQWAGLGKPGPPQGLPYGEARAQALGSSGAGAAFLRVDANKDDSLEWTELLAKFPHGEAVNILGFHDLDGDGTISREEFAEAFGFWAGTVRDVVEDTPEKFRKFQLRDMVGDFNIEDLPPKTQQQLLRAARDLEAKRAAAAATAPAGASAAAGGEL</sequence>
<dbReference type="PROSITE" id="PS50222">
    <property type="entry name" value="EF_HAND_2"/>
    <property type="match status" value="1"/>
</dbReference>
<dbReference type="PROSITE" id="PS00018">
    <property type="entry name" value="EF_HAND_1"/>
    <property type="match status" value="2"/>
</dbReference>
<feature type="domain" description="JmjC" evidence="3">
    <location>
        <begin position="1"/>
        <end position="85"/>
    </location>
</feature>
<accession>A0ABN9U4D0</accession>
<keyword evidence="5" id="KW-1185">Reference proteome</keyword>
<reference evidence="4" key="1">
    <citation type="submission" date="2023-10" db="EMBL/GenBank/DDBJ databases">
        <authorList>
            <person name="Chen Y."/>
            <person name="Shah S."/>
            <person name="Dougan E. K."/>
            <person name="Thang M."/>
            <person name="Chan C."/>
        </authorList>
    </citation>
    <scope>NUCLEOTIDE SEQUENCE [LARGE SCALE GENOMIC DNA]</scope>
</reference>
<dbReference type="PROSITE" id="PS51184">
    <property type="entry name" value="JMJC"/>
    <property type="match status" value="1"/>
</dbReference>
<evidence type="ECO:0000259" key="2">
    <source>
        <dbReference type="PROSITE" id="PS50222"/>
    </source>
</evidence>
<dbReference type="InterPro" id="IPR002048">
    <property type="entry name" value="EF_hand_dom"/>
</dbReference>